<dbReference type="RefSeq" id="WP_088429240.1">
    <property type="nucleotide sequence ID" value="NZ_CP021983.2"/>
</dbReference>
<dbReference type="InterPro" id="IPR052169">
    <property type="entry name" value="CW_Biosynth-Accessory"/>
</dbReference>
<proteinExistence type="inferred from homology"/>
<feature type="compositionally biased region" description="Low complexity" evidence="2">
    <location>
        <begin position="766"/>
        <end position="783"/>
    </location>
</feature>
<protein>
    <submittedName>
        <fullName evidence="4">Capsule biosynthesis protein CapA</fullName>
    </submittedName>
</protein>
<feature type="compositionally biased region" description="Polar residues" evidence="2">
    <location>
        <begin position="27"/>
        <end position="37"/>
    </location>
</feature>
<dbReference type="Pfam" id="PF09587">
    <property type="entry name" value="PGA_cap"/>
    <property type="match status" value="1"/>
</dbReference>
<dbReference type="PANTHER" id="PTHR33393:SF13">
    <property type="entry name" value="PGA BIOSYNTHESIS PROTEIN CAPA"/>
    <property type="match status" value="1"/>
</dbReference>
<evidence type="ECO:0000256" key="1">
    <source>
        <dbReference type="ARBA" id="ARBA00005662"/>
    </source>
</evidence>
<dbReference type="EMBL" id="CP021983">
    <property type="protein sequence ID" value="ASC70086.1"/>
    <property type="molecule type" value="Genomic_DNA"/>
</dbReference>
<dbReference type="CDD" id="cd07381">
    <property type="entry name" value="MPP_CapA"/>
    <property type="match status" value="1"/>
</dbReference>
<feature type="region of interest" description="Disordered" evidence="2">
    <location>
        <begin position="697"/>
        <end position="789"/>
    </location>
</feature>
<evidence type="ECO:0000313" key="4">
    <source>
        <dbReference type="EMBL" id="ASC70086.1"/>
    </source>
</evidence>
<name>A0A1Z3HIJ6_9CYAN</name>
<dbReference type="PANTHER" id="PTHR33393">
    <property type="entry name" value="POLYGLUTAMINE SYNTHESIS ACCESSORY PROTEIN RV0574C-RELATED"/>
    <property type="match status" value="1"/>
</dbReference>
<organism evidence="4 5">
    <name type="scientific">Halomicronema hongdechloris C2206</name>
    <dbReference type="NCBI Taxonomy" id="1641165"/>
    <lineage>
        <taxon>Bacteria</taxon>
        <taxon>Bacillati</taxon>
        <taxon>Cyanobacteriota</taxon>
        <taxon>Cyanophyceae</taxon>
        <taxon>Nodosilineales</taxon>
        <taxon>Nodosilineaceae</taxon>
        <taxon>Halomicronema</taxon>
    </lineage>
</organism>
<dbReference type="OrthoDB" id="9810906at2"/>
<dbReference type="Gene3D" id="3.60.21.10">
    <property type="match status" value="1"/>
</dbReference>
<feature type="domain" description="Capsule synthesis protein CapA" evidence="3">
    <location>
        <begin position="281"/>
        <end position="513"/>
    </location>
</feature>
<dbReference type="Proteomes" id="UP000191901">
    <property type="component" value="Chromosome"/>
</dbReference>
<dbReference type="AlphaFoldDB" id="A0A1Z3HIJ6"/>
<evidence type="ECO:0000256" key="2">
    <source>
        <dbReference type="SAM" id="MobiDB-lite"/>
    </source>
</evidence>
<dbReference type="SUPFAM" id="SSF56300">
    <property type="entry name" value="Metallo-dependent phosphatases"/>
    <property type="match status" value="1"/>
</dbReference>
<accession>A0A1Z3HIJ6</accession>
<dbReference type="KEGG" id="hhg:XM38_010160"/>
<feature type="region of interest" description="Disordered" evidence="2">
    <location>
        <begin position="14"/>
        <end position="38"/>
    </location>
</feature>
<keyword evidence="5" id="KW-1185">Reference proteome</keyword>
<dbReference type="InterPro" id="IPR019079">
    <property type="entry name" value="Capsule_synth_CapA"/>
</dbReference>
<gene>
    <name evidence="4" type="primary">capA</name>
    <name evidence="4" type="ORF">XM38_010160</name>
</gene>
<comment type="similarity">
    <text evidence="1">Belongs to the CapA family.</text>
</comment>
<dbReference type="SMART" id="SM00854">
    <property type="entry name" value="PGA_cap"/>
    <property type="match status" value="1"/>
</dbReference>
<feature type="compositionally biased region" description="Low complexity" evidence="2">
    <location>
        <begin position="734"/>
        <end position="752"/>
    </location>
</feature>
<evidence type="ECO:0000313" key="5">
    <source>
        <dbReference type="Proteomes" id="UP000191901"/>
    </source>
</evidence>
<sequence>MVYATQDIAAYDSEGADNAQVDDSQENGHASTASDVTASDVKEAAASGSFRALALWLNLGLVDQDLYAQVQADRPGRLRILVEYRRPPLFEPLTRYICHRIWQLNSDRIEGIYLLVRPLGQAQVVWARSVRIVTPALKQQRHQASMAFANPQALPPQLAQAQRSRRRSRQRSRPFVWGDQQLKAFRTVLLSGSAVAAFVLGCLTEVILANTGPSLPRVPQSRQAAEPTPEQMDWPEAVPVTYETTPEEAEATHPNTVQAALEPVAVIPHRQSGNPGDPTITLLFGGDVSFEQVPYAQITPEQPWLAQLSDYQRADVAMVNLGDSLANADTSLQEELHQRQRSDAAHLLEQAGIDIVNLTHEDIMGFGEQGLAETLTTLDRQGLYRVGAGRTEREARRPEILEVKGQRIAYLSYTQTATQAAAQSVAGVNHLELPDIAEDIRALRDSVDWIVVNYRWQAELADNPAHWQTNLARLAIDQGADVVVGHHPSQLQGAEVYKGRPIVYSLGDFIFEDGAQPDHDTAALKVSLRPRQMKVEVVPITVHAGQPRQATGKAARDIWNAIEQASQEFEQPLRSHMVLPVQTPSPAAPAGAPLTPEDSDPAGDSFTAPPPSSQPGAAPTKLERPEPELPPLDWPETMDDTLKDWGPKAAPEQLEFAPVPGDAGLAPEPRVPVPPAGDAGAQPEAVVPEAIEPYGEPLVGPLGQASPPGMAGTLPAQLEATADSPAQPEAASVASATPLADTADTADTMAETVNPEVALGDDEPSMEAAMEAAISPEPSSPSSHPQDSP</sequence>
<dbReference type="InterPro" id="IPR029052">
    <property type="entry name" value="Metallo-depent_PP-like"/>
</dbReference>
<reference evidence="4 5" key="1">
    <citation type="journal article" date="2016" name="Biochim. Biophys. Acta">
        <title>Characterization of red-shifted phycobilisomes isolated from the chlorophyll f-containing cyanobacterium Halomicronema hongdechloris.</title>
        <authorList>
            <person name="Li Y."/>
            <person name="Lin Y."/>
            <person name="Garvey C.J."/>
            <person name="Birch D."/>
            <person name="Corkery R.W."/>
            <person name="Loughlin P.C."/>
            <person name="Scheer H."/>
            <person name="Willows R.D."/>
            <person name="Chen M."/>
        </authorList>
    </citation>
    <scope>NUCLEOTIDE SEQUENCE [LARGE SCALE GENOMIC DNA]</scope>
    <source>
        <strain evidence="4 5">C2206</strain>
    </source>
</reference>
<feature type="region of interest" description="Disordered" evidence="2">
    <location>
        <begin position="581"/>
        <end position="682"/>
    </location>
</feature>
<evidence type="ECO:0000259" key="3">
    <source>
        <dbReference type="SMART" id="SM00854"/>
    </source>
</evidence>